<evidence type="ECO:0000259" key="2">
    <source>
        <dbReference type="Pfam" id="PF01757"/>
    </source>
</evidence>
<reference evidence="3 4" key="1">
    <citation type="submission" date="2019-04" db="EMBL/GenBank/DDBJ databases">
        <title>Phreatobacter aquaticus sp. nov.</title>
        <authorList>
            <person name="Choi A."/>
            <person name="Baek K."/>
        </authorList>
    </citation>
    <scope>NUCLEOTIDE SEQUENCE [LARGE SCALE GENOMIC DNA]</scope>
    <source>
        <strain evidence="3 4">NMCR1094</strain>
    </source>
</reference>
<feature type="transmembrane region" description="Helical" evidence="1">
    <location>
        <begin position="155"/>
        <end position="178"/>
    </location>
</feature>
<feature type="transmembrane region" description="Helical" evidence="1">
    <location>
        <begin position="36"/>
        <end position="56"/>
    </location>
</feature>
<organism evidence="3 4">
    <name type="scientific">Phreatobacter aquaticus</name>
    <dbReference type="NCBI Taxonomy" id="2570229"/>
    <lineage>
        <taxon>Bacteria</taxon>
        <taxon>Pseudomonadati</taxon>
        <taxon>Pseudomonadota</taxon>
        <taxon>Alphaproteobacteria</taxon>
        <taxon>Hyphomicrobiales</taxon>
        <taxon>Phreatobacteraceae</taxon>
        <taxon>Phreatobacter</taxon>
    </lineage>
</organism>
<gene>
    <name evidence="3" type="ORF">E8L99_21655</name>
</gene>
<feature type="transmembrane region" description="Helical" evidence="1">
    <location>
        <begin position="68"/>
        <end position="88"/>
    </location>
</feature>
<dbReference type="Pfam" id="PF01757">
    <property type="entry name" value="Acyl_transf_3"/>
    <property type="match status" value="1"/>
</dbReference>
<accession>A0A4D7QNW7</accession>
<feature type="domain" description="Acyltransferase 3" evidence="2">
    <location>
        <begin position="33"/>
        <end position="361"/>
    </location>
</feature>
<dbReference type="AlphaFoldDB" id="A0A4D7QNW7"/>
<dbReference type="PANTHER" id="PTHR23028">
    <property type="entry name" value="ACETYLTRANSFERASE"/>
    <property type="match status" value="1"/>
</dbReference>
<feature type="transmembrane region" description="Helical" evidence="1">
    <location>
        <begin position="185"/>
        <end position="202"/>
    </location>
</feature>
<feature type="transmembrane region" description="Helical" evidence="1">
    <location>
        <begin position="351"/>
        <end position="375"/>
    </location>
</feature>
<sequence length="400" mass="43916">MRPTPLRAEVMVVEDVPTAAPEAIRRDSRDLEGADAVRFWAALVIVLYHALLLPGLEPPGSFPVIRNFGGFGVPLFFTLSAFVLCFGYHGRLETAAAMRAFYWRRLFRIAPLFYVVGAVSLAFFYVAYDRVVGVADILTSATFTFGLFPQHYTGFVWASWSIGVEMLFYAVFPILALVVRTWRSATVAFIASTIIAALWAQGFKGASADLQGFASLALPAKLPYFCGGMLAFFAWHAIGDQARWRTVLLFVSLAAIGAMIHFAVPVQMLSGRMLGWDHSRAGMIMLWALVLGILTIGMGFSRFNRPWLAWTATLGKASFGLYLWHPLLIGMLHVMGAYRFLYAFAPATPGFGYVTSAAMTLTLLVPLALASYRWVERPGLALARRGDSQRDAPSPAAVSA</sequence>
<dbReference type="InterPro" id="IPR050879">
    <property type="entry name" value="Acyltransferase_3"/>
</dbReference>
<keyword evidence="1" id="KW-1133">Transmembrane helix</keyword>
<protein>
    <submittedName>
        <fullName evidence="3">Acyltransferase</fullName>
    </submittedName>
</protein>
<dbReference type="GO" id="GO:0016747">
    <property type="term" value="F:acyltransferase activity, transferring groups other than amino-acyl groups"/>
    <property type="evidence" value="ECO:0007669"/>
    <property type="project" value="InterPro"/>
</dbReference>
<dbReference type="PANTHER" id="PTHR23028:SF53">
    <property type="entry name" value="ACYL_TRANSF_3 DOMAIN-CONTAINING PROTEIN"/>
    <property type="match status" value="1"/>
</dbReference>
<keyword evidence="4" id="KW-1185">Reference proteome</keyword>
<proteinExistence type="predicted"/>
<dbReference type="GO" id="GO:0000271">
    <property type="term" value="P:polysaccharide biosynthetic process"/>
    <property type="evidence" value="ECO:0007669"/>
    <property type="project" value="TreeGrafter"/>
</dbReference>
<evidence type="ECO:0000313" key="3">
    <source>
        <dbReference type="EMBL" id="QCK88181.1"/>
    </source>
</evidence>
<dbReference type="InterPro" id="IPR002656">
    <property type="entry name" value="Acyl_transf_3_dom"/>
</dbReference>
<dbReference type="EMBL" id="CP039865">
    <property type="protein sequence ID" value="QCK88181.1"/>
    <property type="molecule type" value="Genomic_DNA"/>
</dbReference>
<keyword evidence="1" id="KW-0812">Transmembrane</keyword>
<feature type="transmembrane region" description="Helical" evidence="1">
    <location>
        <begin position="222"/>
        <end position="239"/>
    </location>
</feature>
<name>A0A4D7QNW7_9HYPH</name>
<dbReference type="Proteomes" id="UP000298588">
    <property type="component" value="Chromosome"/>
</dbReference>
<feature type="transmembrane region" description="Helical" evidence="1">
    <location>
        <begin position="322"/>
        <end position="345"/>
    </location>
</feature>
<evidence type="ECO:0000256" key="1">
    <source>
        <dbReference type="SAM" id="Phobius"/>
    </source>
</evidence>
<dbReference type="KEGG" id="paqt:E8L99_21655"/>
<feature type="transmembrane region" description="Helical" evidence="1">
    <location>
        <begin position="284"/>
        <end position="301"/>
    </location>
</feature>
<keyword evidence="1" id="KW-0472">Membrane</keyword>
<dbReference type="OrthoDB" id="9796461at2"/>
<keyword evidence="3" id="KW-0012">Acyltransferase</keyword>
<feature type="transmembrane region" description="Helical" evidence="1">
    <location>
        <begin position="109"/>
        <end position="128"/>
    </location>
</feature>
<dbReference type="GO" id="GO:0016020">
    <property type="term" value="C:membrane"/>
    <property type="evidence" value="ECO:0007669"/>
    <property type="project" value="TreeGrafter"/>
</dbReference>
<keyword evidence="3" id="KW-0808">Transferase</keyword>
<feature type="transmembrane region" description="Helical" evidence="1">
    <location>
        <begin position="246"/>
        <end position="264"/>
    </location>
</feature>
<evidence type="ECO:0000313" key="4">
    <source>
        <dbReference type="Proteomes" id="UP000298588"/>
    </source>
</evidence>